<comment type="caution">
    <text evidence="5">The sequence shown here is derived from an EMBL/GenBank/DDBJ whole genome shotgun (WGS) entry which is preliminary data.</text>
</comment>
<name>A0A167USK3_9HYPO</name>
<keyword evidence="3" id="KW-0813">Transport</keyword>
<sequence length="332" mass="35133">MGKKRAREATGRDDRMKDADAGSGSGSGSGSDDDFDVVDVDFEWFNFDPAVDFHGTKSLLRQLLDVDAPLLDVSALAECVLAQPTIGSTVKVDGKETDAYALLTALGLGAPVQQAQPALSALAQYVGARAAASPDATLARVLPPLLAPAASAPSDAANEADEAQKAAHVGLVLSERLINMPAEIAPPLYTMLQDELEAAVEDGEPYAFTHYLVLSKAYKEVASSLEMVVEHDDGGDDDDDDGNRRKKKKKARTTSSSSADALFYFHPEDEVLRKHASASGTFAYANHDAAVADSKRAFQELGIQPCGLLILIEASRFAGAVEAVGAYLRPPQ</sequence>
<keyword evidence="3" id="KW-0539">Nucleus</keyword>
<dbReference type="PANTHER" id="PTHR13261:SF0">
    <property type="entry name" value="BRCA2 AND CDKN1A-INTERACTING PROTEIN"/>
    <property type="match status" value="1"/>
</dbReference>
<dbReference type="Proteomes" id="UP000076874">
    <property type="component" value="Unassembled WGS sequence"/>
</dbReference>
<evidence type="ECO:0000256" key="1">
    <source>
        <dbReference type="ARBA" id="ARBA00002688"/>
    </source>
</evidence>
<dbReference type="OrthoDB" id="27543at2759"/>
<comment type="similarity">
    <text evidence="2 3">Belongs to the BCP1 family.</text>
</comment>
<feature type="region of interest" description="Disordered" evidence="4">
    <location>
        <begin position="230"/>
        <end position="253"/>
    </location>
</feature>
<comment type="subcellular location">
    <subcellularLocation>
        <location evidence="3">Nucleus</location>
    </subcellularLocation>
</comment>
<evidence type="ECO:0000256" key="2">
    <source>
        <dbReference type="ARBA" id="ARBA00006781"/>
    </source>
</evidence>
<dbReference type="PIRSF" id="PIRSF028983">
    <property type="entry name" value="BCP1"/>
    <property type="match status" value="1"/>
</dbReference>
<dbReference type="AlphaFoldDB" id="A0A167USK3"/>
<proteinExistence type="inferred from homology"/>
<organism evidence="5 6">
    <name type="scientific">Niveomyces insectorum RCEF 264</name>
    <dbReference type="NCBI Taxonomy" id="1081102"/>
    <lineage>
        <taxon>Eukaryota</taxon>
        <taxon>Fungi</taxon>
        <taxon>Dikarya</taxon>
        <taxon>Ascomycota</taxon>
        <taxon>Pezizomycotina</taxon>
        <taxon>Sordariomycetes</taxon>
        <taxon>Hypocreomycetidae</taxon>
        <taxon>Hypocreales</taxon>
        <taxon>Cordycipitaceae</taxon>
        <taxon>Niveomyces</taxon>
    </lineage>
</organism>
<evidence type="ECO:0000256" key="4">
    <source>
        <dbReference type="SAM" id="MobiDB-lite"/>
    </source>
</evidence>
<gene>
    <name evidence="5" type="ORF">SPI_04719</name>
</gene>
<feature type="compositionally biased region" description="Basic and acidic residues" evidence="4">
    <location>
        <begin position="7"/>
        <end position="20"/>
    </location>
</feature>
<evidence type="ECO:0000313" key="5">
    <source>
        <dbReference type="EMBL" id="OAA61860.1"/>
    </source>
</evidence>
<evidence type="ECO:0000313" key="6">
    <source>
        <dbReference type="Proteomes" id="UP000076874"/>
    </source>
</evidence>
<evidence type="ECO:0000256" key="3">
    <source>
        <dbReference type="PIRNR" id="PIRNR028983"/>
    </source>
</evidence>
<dbReference type="GO" id="GO:0015031">
    <property type="term" value="P:protein transport"/>
    <property type="evidence" value="ECO:0007669"/>
    <property type="project" value="UniProtKB-KW"/>
</dbReference>
<reference evidence="5 6" key="1">
    <citation type="journal article" date="2016" name="Genome Biol. Evol.">
        <title>Divergent and convergent evolution of fungal pathogenicity.</title>
        <authorList>
            <person name="Shang Y."/>
            <person name="Xiao G."/>
            <person name="Zheng P."/>
            <person name="Cen K."/>
            <person name="Zhan S."/>
            <person name="Wang C."/>
        </authorList>
    </citation>
    <scope>NUCLEOTIDE SEQUENCE [LARGE SCALE GENOMIC DNA]</scope>
    <source>
        <strain evidence="5 6">RCEF 264</strain>
    </source>
</reference>
<keyword evidence="3" id="KW-0653">Protein transport</keyword>
<dbReference type="EMBL" id="AZHD01000007">
    <property type="protein sequence ID" value="OAA61860.1"/>
    <property type="molecule type" value="Genomic_DNA"/>
</dbReference>
<dbReference type="GO" id="GO:0005634">
    <property type="term" value="C:nucleus"/>
    <property type="evidence" value="ECO:0007669"/>
    <property type="project" value="UniProtKB-SubCell"/>
</dbReference>
<accession>A0A167USK3</accession>
<protein>
    <recommendedName>
        <fullName evidence="3">Protein BCP1</fullName>
    </recommendedName>
</protein>
<dbReference type="InterPro" id="IPR025602">
    <property type="entry name" value="BCP1_family"/>
</dbReference>
<dbReference type="PANTHER" id="PTHR13261">
    <property type="entry name" value="BRCA2 AND CDKN1A INTERACTING PROTEIN"/>
    <property type="match status" value="1"/>
</dbReference>
<feature type="region of interest" description="Disordered" evidence="4">
    <location>
        <begin position="1"/>
        <end position="32"/>
    </location>
</feature>
<keyword evidence="6" id="KW-1185">Reference proteome</keyword>
<comment type="function">
    <text evidence="1 3">Involved in nuclear export, actin cytoskeleton organization and vesicular transport.</text>
</comment>
<dbReference type="Pfam" id="PF13862">
    <property type="entry name" value="BCCIP"/>
    <property type="match status" value="1"/>
</dbReference>
<dbReference type="STRING" id="1081102.A0A167USK3"/>